<feature type="transmembrane region" description="Helical" evidence="5">
    <location>
        <begin position="60"/>
        <end position="81"/>
    </location>
</feature>
<feature type="transmembrane region" description="Helical" evidence="5">
    <location>
        <begin position="177"/>
        <end position="201"/>
    </location>
</feature>
<evidence type="ECO:0000256" key="3">
    <source>
        <dbReference type="ARBA" id="ARBA00022989"/>
    </source>
</evidence>
<comment type="subcellular location">
    <subcellularLocation>
        <location evidence="1">Membrane</location>
        <topology evidence="1">Multi-pass membrane protein</topology>
    </subcellularLocation>
</comment>
<dbReference type="PROSITE" id="PS50801">
    <property type="entry name" value="STAS"/>
    <property type="match status" value="1"/>
</dbReference>
<feature type="transmembrane region" description="Helical" evidence="5">
    <location>
        <begin position="117"/>
        <end position="135"/>
    </location>
</feature>
<organism evidence="7 8">
    <name type="scientific">Crateriforma conspicua</name>
    <dbReference type="NCBI Taxonomy" id="2527996"/>
    <lineage>
        <taxon>Bacteria</taxon>
        <taxon>Pseudomonadati</taxon>
        <taxon>Planctomycetota</taxon>
        <taxon>Planctomycetia</taxon>
        <taxon>Planctomycetales</taxon>
        <taxon>Planctomycetaceae</taxon>
        <taxon>Crateriforma</taxon>
    </lineage>
</organism>
<dbReference type="CDD" id="cd07042">
    <property type="entry name" value="STAS_SulP_like_sulfate_transporter"/>
    <property type="match status" value="1"/>
</dbReference>
<dbReference type="PANTHER" id="PTHR43310:SF1">
    <property type="entry name" value="SULFATE TRANSPORTER YBAR-RELATED"/>
    <property type="match status" value="1"/>
</dbReference>
<dbReference type="InterPro" id="IPR036513">
    <property type="entry name" value="STAS_dom_sf"/>
</dbReference>
<dbReference type="Pfam" id="PF01740">
    <property type="entry name" value="STAS"/>
    <property type="match status" value="1"/>
</dbReference>
<feature type="transmembrane region" description="Helical" evidence="5">
    <location>
        <begin position="298"/>
        <end position="321"/>
    </location>
</feature>
<comment type="caution">
    <text evidence="7">The sequence shown here is derived from an EMBL/GenBank/DDBJ whole genome shotgun (WGS) entry which is preliminary data.</text>
</comment>
<dbReference type="InterPro" id="IPR052706">
    <property type="entry name" value="Membrane-Transporter-like"/>
</dbReference>
<proteinExistence type="predicted"/>
<dbReference type="Gene3D" id="3.30.750.24">
    <property type="entry name" value="STAS domain"/>
    <property type="match status" value="1"/>
</dbReference>
<evidence type="ECO:0000256" key="4">
    <source>
        <dbReference type="ARBA" id="ARBA00023136"/>
    </source>
</evidence>
<dbReference type="InterPro" id="IPR011547">
    <property type="entry name" value="SLC26A/SulP_dom"/>
</dbReference>
<keyword evidence="2 5" id="KW-0812">Transmembrane</keyword>
<name>A0A5C5YAW6_9PLAN</name>
<dbReference type="GO" id="GO:0016020">
    <property type="term" value="C:membrane"/>
    <property type="evidence" value="ECO:0007669"/>
    <property type="project" value="UniProtKB-SubCell"/>
</dbReference>
<evidence type="ECO:0000313" key="8">
    <source>
        <dbReference type="Proteomes" id="UP000317238"/>
    </source>
</evidence>
<dbReference type="PANTHER" id="PTHR43310">
    <property type="entry name" value="SULFATE TRANSPORTER YBAR-RELATED"/>
    <property type="match status" value="1"/>
</dbReference>
<feature type="transmembrane region" description="Helical" evidence="5">
    <location>
        <begin position="372"/>
        <end position="392"/>
    </location>
</feature>
<evidence type="ECO:0000256" key="1">
    <source>
        <dbReference type="ARBA" id="ARBA00004141"/>
    </source>
</evidence>
<dbReference type="InterPro" id="IPR002645">
    <property type="entry name" value="STAS_dom"/>
</dbReference>
<accession>A0A5C5YAW6</accession>
<keyword evidence="8" id="KW-1185">Reference proteome</keyword>
<reference evidence="7 8" key="1">
    <citation type="submission" date="2019-02" db="EMBL/GenBank/DDBJ databases">
        <title>Deep-cultivation of Planctomycetes and their phenomic and genomic characterization uncovers novel biology.</title>
        <authorList>
            <person name="Wiegand S."/>
            <person name="Jogler M."/>
            <person name="Boedeker C."/>
            <person name="Pinto D."/>
            <person name="Vollmers J."/>
            <person name="Rivas-Marin E."/>
            <person name="Kohn T."/>
            <person name="Peeters S.H."/>
            <person name="Heuer A."/>
            <person name="Rast P."/>
            <person name="Oberbeckmann S."/>
            <person name="Bunk B."/>
            <person name="Jeske O."/>
            <person name="Meyerdierks A."/>
            <person name="Storesund J.E."/>
            <person name="Kallscheuer N."/>
            <person name="Luecker S."/>
            <person name="Lage O.M."/>
            <person name="Pohl T."/>
            <person name="Merkel B.J."/>
            <person name="Hornburger P."/>
            <person name="Mueller R.-W."/>
            <person name="Bruemmer F."/>
            <person name="Labrenz M."/>
            <person name="Spormann A.M."/>
            <person name="Op Den Camp H."/>
            <person name="Overmann J."/>
            <person name="Amann R."/>
            <person name="Jetten M.S.M."/>
            <person name="Mascher T."/>
            <person name="Medema M.H."/>
            <person name="Devos D.P."/>
            <person name="Kaster A.-K."/>
            <person name="Ovreas L."/>
            <person name="Rohde M."/>
            <person name="Galperin M.Y."/>
            <person name="Jogler C."/>
        </authorList>
    </citation>
    <scope>NUCLEOTIDE SEQUENCE [LARGE SCALE GENOMIC DNA]</scope>
    <source>
        <strain evidence="7 8">Pan14r</strain>
    </source>
</reference>
<keyword evidence="4 5" id="KW-0472">Membrane</keyword>
<gene>
    <name evidence="7" type="primary">bicA</name>
    <name evidence="7" type="ORF">Pan14r_45920</name>
</gene>
<dbReference type="AlphaFoldDB" id="A0A5C5YAW6"/>
<evidence type="ECO:0000259" key="6">
    <source>
        <dbReference type="PROSITE" id="PS50801"/>
    </source>
</evidence>
<feature type="transmembrane region" description="Helical" evidence="5">
    <location>
        <begin position="93"/>
        <end position="111"/>
    </location>
</feature>
<evidence type="ECO:0000256" key="5">
    <source>
        <dbReference type="SAM" id="Phobius"/>
    </source>
</evidence>
<keyword evidence="3 5" id="KW-1133">Transmembrane helix</keyword>
<dbReference type="EMBL" id="SJPL01000001">
    <property type="protein sequence ID" value="TWT72274.1"/>
    <property type="molecule type" value="Genomic_DNA"/>
</dbReference>
<feature type="transmembrane region" description="Helical" evidence="5">
    <location>
        <begin position="208"/>
        <end position="226"/>
    </location>
</feature>
<feature type="domain" description="STAS" evidence="6">
    <location>
        <begin position="477"/>
        <end position="557"/>
    </location>
</feature>
<dbReference type="SUPFAM" id="SSF52091">
    <property type="entry name" value="SpoIIaa-like"/>
    <property type="match status" value="1"/>
</dbReference>
<evidence type="ECO:0000256" key="2">
    <source>
        <dbReference type="ARBA" id="ARBA00022692"/>
    </source>
</evidence>
<feature type="transmembrane region" description="Helical" evidence="5">
    <location>
        <begin position="147"/>
        <end position="165"/>
    </location>
</feature>
<evidence type="ECO:0000313" key="7">
    <source>
        <dbReference type="EMBL" id="TWT72274.1"/>
    </source>
</evidence>
<protein>
    <submittedName>
        <fullName evidence="7">Bicarbonate transporter BicA</fullName>
    </submittedName>
</protein>
<dbReference type="Proteomes" id="UP000317238">
    <property type="component" value="Unassembled WGS sequence"/>
</dbReference>
<feature type="transmembrane region" description="Helical" evidence="5">
    <location>
        <begin position="429"/>
        <end position="461"/>
    </location>
</feature>
<sequence>MITGRPGGPVPDRRTDPRDFEIEIPKTNEYMLNYFRSQDGSIKNDVLSGLTVALALVPEAIAFAFVAGVSPLIGLYSAFFLGLITAVLGGRPGMISGATGAMAVVVVSLVADHGIEYLFPTVILCGVFQVAIGLARLGKFIRMVPHPVMLGFVNGLAIVIGLAQISSFKTLSPDGEMVFLSGAALGWMLGLVGLTMAIIWLLPKMTRAVPASLAAILVVTGISVAINQTSGFGTVLTADDASSRTVLTVGDLLANNATAAAIAEGVPPGETASMRGGLPMPFFLEYAIAPLTWETFKIILPFAVVLCGVGLIESLMTLSLIDEITNTRGRGDRECIGQGIANLTCGFFGGMGGCAMIGQSLINVNSGGRGRLSGITAAVCLLAFVLFLSPWIEQIPMAALVGVMFMVVIGTFEWASLRMFHRMPASDMFVMVLVTAYTVFMHDLATAVILGVIVSALVFAWKHATHMGADVKLNEHGSKIYQLHGPLFFASVASFKELFDVENDPDDVVVDFYYTRVYDQSGLEAINSLAERYETANKRLHLTHLSLECRQLLDRAGDLVEINLSEDPQYHVATDRLVTRPNGSMEVGDLVDAAKDAAHPRSMA</sequence>
<dbReference type="Pfam" id="PF00916">
    <property type="entry name" value="Sulfate_transp"/>
    <property type="match status" value="1"/>
</dbReference>
<feature type="transmembrane region" description="Helical" evidence="5">
    <location>
        <begin position="398"/>
        <end position="417"/>
    </location>
</feature>